<dbReference type="EMBL" id="AZMM01016506">
    <property type="protein sequence ID" value="ETJ28947.1"/>
    <property type="molecule type" value="Genomic_DNA"/>
</dbReference>
<reference evidence="1" key="1">
    <citation type="submission" date="2013-12" db="EMBL/GenBank/DDBJ databases">
        <title>A Varibaculum cambriense genome reconstructed from a premature infant gut community with otherwise low bacterial novelty that shifts toward anaerobic metabolism during the third week of life.</title>
        <authorList>
            <person name="Brown C.T."/>
            <person name="Sharon I."/>
            <person name="Thomas B.C."/>
            <person name="Castelle C.J."/>
            <person name="Morowitz M.J."/>
            <person name="Banfield J.F."/>
        </authorList>
    </citation>
    <scope>NUCLEOTIDE SEQUENCE</scope>
</reference>
<comment type="caution">
    <text evidence="1">The sequence shown here is derived from an EMBL/GenBank/DDBJ whole genome shotgun (WGS) entry which is preliminary data.</text>
</comment>
<organism evidence="1">
    <name type="scientific">human gut metagenome</name>
    <dbReference type="NCBI Taxonomy" id="408170"/>
    <lineage>
        <taxon>unclassified sequences</taxon>
        <taxon>metagenomes</taxon>
        <taxon>organismal metagenomes</taxon>
    </lineage>
</organism>
<proteinExistence type="predicted"/>
<gene>
    <name evidence="1" type="ORF">Q604_UNBC16506G0002</name>
</gene>
<name>W1XF18_9ZZZZ</name>
<protein>
    <submittedName>
        <fullName evidence="1">Uncharacterized protein</fullName>
    </submittedName>
</protein>
<sequence length="23" mass="2627">KIIGSISKVIYEYFLNGVNQLDL</sequence>
<accession>W1XF18</accession>
<feature type="non-terminal residue" evidence="1">
    <location>
        <position position="1"/>
    </location>
</feature>
<dbReference type="AlphaFoldDB" id="W1XF18"/>
<evidence type="ECO:0000313" key="1">
    <source>
        <dbReference type="EMBL" id="ETJ28947.1"/>
    </source>
</evidence>